<organism evidence="1 2">
    <name type="scientific">Melia azedarach</name>
    <name type="common">Chinaberry tree</name>
    <dbReference type="NCBI Taxonomy" id="155640"/>
    <lineage>
        <taxon>Eukaryota</taxon>
        <taxon>Viridiplantae</taxon>
        <taxon>Streptophyta</taxon>
        <taxon>Embryophyta</taxon>
        <taxon>Tracheophyta</taxon>
        <taxon>Spermatophyta</taxon>
        <taxon>Magnoliopsida</taxon>
        <taxon>eudicotyledons</taxon>
        <taxon>Gunneridae</taxon>
        <taxon>Pentapetalae</taxon>
        <taxon>rosids</taxon>
        <taxon>malvids</taxon>
        <taxon>Sapindales</taxon>
        <taxon>Meliaceae</taxon>
        <taxon>Melia</taxon>
    </lineage>
</organism>
<accession>A0ACC1X858</accession>
<comment type="caution">
    <text evidence="1">The sequence shown here is derived from an EMBL/GenBank/DDBJ whole genome shotgun (WGS) entry which is preliminary data.</text>
</comment>
<evidence type="ECO:0000313" key="2">
    <source>
        <dbReference type="Proteomes" id="UP001164539"/>
    </source>
</evidence>
<sequence length="1046" mass="116277">MDPGRYGLQQGWDNNSALEGYGAVNEPNFRVGGSYDERRFLDERYSRDNIYPRNAFQRENYPAPPVGLWPQSRRRNYEEEYSIDRESRRHEKPYIESYHEMDNFRGNEIDSFQDFDKFRDGYRNNESYRDHGFDRPPRFVGRDRDDYSDYDYRSRSSHQSREDSRERDYDYGRHSYDSDYDRGGRRDASWRRHESRDRERDKRCLSRESELSPHRRHKHSRSRSQSRSRSRGRDDCPRSRSPRSRSHGRSHREDSYDDGRHERIEKRRDREERRQRDHYSVAPSATVVVKGLSQKTTEEDLYQILAEWGPLRHVRVIKERNSGVSRGFAFIDFPSVGAARAMMDRIGDDGLVVDSRKLFFEYSSKPTWGSGGSFGHENAMRSSHGNHKSMTIPSDWMCIICGCVNFARRTSCFQCNEARTDDAPPADMNLSNSMPSGKKGLDAGPTHVLVVRGLDEYADEEMLRYEFSKHAPIKDLRLVRDKFTHVSRGFAFVHFHSVEDATKALEATNGTTLEKNGQVLRVAYAKSILGPGSGLSASSQSSSLAAAAIEAAAFAQQYDAVGWAPKEYNPEDKQSAGRQEQRGEGDTVQQDGSALQSGFVWDEASGYYYDAASGFYYDGNTGLYYDGNSGIWYSYDQNTLQYIPCTDQNENKTSGKESEPSKPVDGSNNRKVVISAPAATIMSMEKPASLPDAVQAAATAAIAAEKKGKEKLKEIKLASKSNVVTNKKKANNATIWKQWSHDNQQSASADDRPVPAGQTTKNKSKSDSTATKDNNTFSSGALTSAIVNPAVGFDSPVKPKPVSNSSGGTLMGVIRNSGRAFPSGSSSGLSTSSTTAAPAAGSSLSTNCDTPAALTPFRTDASALGSYTPPVAAGSGKRRFSEMPLPPATQKEQQTTYRDRAAERRSLYGSSSSIGDDLPDVGFGDSNRDFALRKGSVDSMPFPPGVGGRGITGENVQSYEVITADKAIDENNVGNRMLRNMGWHEGLGLGKDGSGMIEPVQAQATDSRAGLGSQQKKLDPSLEVQAGDSYKTLIHKKALARFREMS</sequence>
<dbReference type="Proteomes" id="UP001164539">
    <property type="component" value="Chromosome 11"/>
</dbReference>
<gene>
    <name evidence="1" type="ORF">OWV82_020443</name>
</gene>
<dbReference type="EMBL" id="CM051404">
    <property type="protein sequence ID" value="KAJ4706838.1"/>
    <property type="molecule type" value="Genomic_DNA"/>
</dbReference>
<reference evidence="1 2" key="1">
    <citation type="journal article" date="2023" name="Science">
        <title>Complex scaffold remodeling in plant triterpene biosynthesis.</title>
        <authorList>
            <person name="De La Pena R."/>
            <person name="Hodgson H."/>
            <person name="Liu J.C."/>
            <person name="Stephenson M.J."/>
            <person name="Martin A.C."/>
            <person name="Owen C."/>
            <person name="Harkess A."/>
            <person name="Leebens-Mack J."/>
            <person name="Jimenez L.E."/>
            <person name="Osbourn A."/>
            <person name="Sattely E.S."/>
        </authorList>
    </citation>
    <scope>NUCLEOTIDE SEQUENCE [LARGE SCALE GENOMIC DNA]</scope>
    <source>
        <strain evidence="2">cv. JPN11</strain>
        <tissue evidence="1">Leaf</tissue>
    </source>
</reference>
<proteinExistence type="predicted"/>
<evidence type="ECO:0000313" key="1">
    <source>
        <dbReference type="EMBL" id="KAJ4706838.1"/>
    </source>
</evidence>
<name>A0ACC1X858_MELAZ</name>
<protein>
    <submittedName>
        <fullName evidence="1">SUPPRESSOR OF ABI3-5 like</fullName>
    </submittedName>
</protein>
<keyword evidence="2" id="KW-1185">Reference proteome</keyword>